<keyword evidence="2" id="KW-0238">DNA-binding</keyword>
<protein>
    <submittedName>
        <fullName evidence="5">Helix-turn-helix transcriptional regulator</fullName>
    </submittedName>
</protein>
<organism evidence="5 6">
    <name type="scientific">Clostridium muellerianum</name>
    <dbReference type="NCBI Taxonomy" id="2716538"/>
    <lineage>
        <taxon>Bacteria</taxon>
        <taxon>Bacillati</taxon>
        <taxon>Bacillota</taxon>
        <taxon>Clostridia</taxon>
        <taxon>Eubacteriales</taxon>
        <taxon>Clostridiaceae</taxon>
        <taxon>Clostridium</taxon>
    </lineage>
</organism>
<dbReference type="InterPro" id="IPR018062">
    <property type="entry name" value="HTH_AraC-typ_CS"/>
</dbReference>
<dbReference type="InterPro" id="IPR020449">
    <property type="entry name" value="Tscrpt_reg_AraC-type_HTH"/>
</dbReference>
<dbReference type="GO" id="GO:0003700">
    <property type="term" value="F:DNA-binding transcription factor activity"/>
    <property type="evidence" value="ECO:0007669"/>
    <property type="project" value="InterPro"/>
</dbReference>
<keyword evidence="1" id="KW-0805">Transcription regulation</keyword>
<dbReference type="Gene3D" id="1.10.10.60">
    <property type="entry name" value="Homeodomain-like"/>
    <property type="match status" value="2"/>
</dbReference>
<sequence length="195" mass="23112">MSYHFESVLKGINFIENNLKEEISISDIAHEAGFSKFHFLRMFKGLSKDTIFEYIRKRRLTNAAIDLIDTETGIIDIAFKYAYNSQEAFSRVFQNYYGVSPKKYRKLGRHLSNLYKPKISEEDLKFKNEPIKLQYKIAEREEFYIIGMEYTGKNMKKEVPKLFNEFVPNIHKIEDNIIYNGLYSFEMLICHTLVN</sequence>
<dbReference type="Proteomes" id="UP000537131">
    <property type="component" value="Unassembled WGS sequence"/>
</dbReference>
<keyword evidence="6" id="KW-1185">Reference proteome</keyword>
<accession>A0A7Y0EE78</accession>
<gene>
    <name evidence="5" type="ORF">HBE96_04120</name>
</gene>
<dbReference type="RefSeq" id="WP_169296490.1">
    <property type="nucleotide sequence ID" value="NZ_JABBNI010000008.1"/>
</dbReference>
<dbReference type="PANTHER" id="PTHR47504">
    <property type="entry name" value="RIGHT ORIGIN-BINDING PROTEIN"/>
    <property type="match status" value="1"/>
</dbReference>
<dbReference type="PRINTS" id="PR00032">
    <property type="entry name" value="HTHARAC"/>
</dbReference>
<dbReference type="Pfam" id="PF12833">
    <property type="entry name" value="HTH_18"/>
    <property type="match status" value="1"/>
</dbReference>
<evidence type="ECO:0000313" key="5">
    <source>
        <dbReference type="EMBL" id="NMM61886.1"/>
    </source>
</evidence>
<name>A0A7Y0EE78_9CLOT</name>
<reference evidence="5 6" key="1">
    <citation type="submission" date="2020-06" db="EMBL/GenBank/DDBJ databases">
        <title>Complete Genome Sequence of Clostridium muelleri sp. nov. P21T, an Acid-Alcohol Producing Acetogen Isolated from Old Hay.</title>
        <authorList>
            <person name="Duncan K.E."/>
            <person name="Tanner R.S."/>
        </authorList>
    </citation>
    <scope>NUCLEOTIDE SEQUENCE [LARGE SCALE GENOMIC DNA]</scope>
    <source>
        <strain evidence="5 6">P21</strain>
    </source>
</reference>
<dbReference type="EMBL" id="JABBNI010000008">
    <property type="protein sequence ID" value="NMM61886.1"/>
    <property type="molecule type" value="Genomic_DNA"/>
</dbReference>
<evidence type="ECO:0000313" key="6">
    <source>
        <dbReference type="Proteomes" id="UP000537131"/>
    </source>
</evidence>
<proteinExistence type="predicted"/>
<feature type="domain" description="HTH araC/xylS-type" evidence="4">
    <location>
        <begin position="9"/>
        <end position="107"/>
    </location>
</feature>
<dbReference type="AlphaFoldDB" id="A0A7Y0EE78"/>
<dbReference type="PROSITE" id="PS00041">
    <property type="entry name" value="HTH_ARAC_FAMILY_1"/>
    <property type="match status" value="1"/>
</dbReference>
<comment type="caution">
    <text evidence="5">The sequence shown here is derived from an EMBL/GenBank/DDBJ whole genome shotgun (WGS) entry which is preliminary data.</text>
</comment>
<dbReference type="PROSITE" id="PS01124">
    <property type="entry name" value="HTH_ARAC_FAMILY_2"/>
    <property type="match status" value="1"/>
</dbReference>
<keyword evidence="3" id="KW-0804">Transcription</keyword>
<evidence type="ECO:0000256" key="1">
    <source>
        <dbReference type="ARBA" id="ARBA00023015"/>
    </source>
</evidence>
<dbReference type="InterPro" id="IPR018060">
    <property type="entry name" value="HTH_AraC"/>
</dbReference>
<dbReference type="SUPFAM" id="SSF46689">
    <property type="entry name" value="Homeodomain-like"/>
    <property type="match status" value="2"/>
</dbReference>
<dbReference type="PANTHER" id="PTHR47504:SF5">
    <property type="entry name" value="RIGHT ORIGIN-BINDING PROTEIN"/>
    <property type="match status" value="1"/>
</dbReference>
<dbReference type="InterPro" id="IPR009057">
    <property type="entry name" value="Homeodomain-like_sf"/>
</dbReference>
<dbReference type="InterPro" id="IPR050959">
    <property type="entry name" value="MarA-like"/>
</dbReference>
<evidence type="ECO:0000256" key="2">
    <source>
        <dbReference type="ARBA" id="ARBA00023125"/>
    </source>
</evidence>
<dbReference type="GO" id="GO:0043565">
    <property type="term" value="F:sequence-specific DNA binding"/>
    <property type="evidence" value="ECO:0007669"/>
    <property type="project" value="InterPro"/>
</dbReference>
<dbReference type="SMART" id="SM00342">
    <property type="entry name" value="HTH_ARAC"/>
    <property type="match status" value="1"/>
</dbReference>
<evidence type="ECO:0000259" key="4">
    <source>
        <dbReference type="PROSITE" id="PS01124"/>
    </source>
</evidence>
<evidence type="ECO:0000256" key="3">
    <source>
        <dbReference type="ARBA" id="ARBA00023163"/>
    </source>
</evidence>